<accession>A0A517YLW6</accession>
<dbReference type="Proteomes" id="UP000315017">
    <property type="component" value="Chromosome"/>
</dbReference>
<organism evidence="1 2">
    <name type="scientific">Anatilimnocola aggregata</name>
    <dbReference type="NCBI Taxonomy" id="2528021"/>
    <lineage>
        <taxon>Bacteria</taxon>
        <taxon>Pseudomonadati</taxon>
        <taxon>Planctomycetota</taxon>
        <taxon>Planctomycetia</taxon>
        <taxon>Pirellulales</taxon>
        <taxon>Pirellulaceae</taxon>
        <taxon>Anatilimnocola</taxon>
    </lineage>
</organism>
<dbReference type="OrthoDB" id="287613at2"/>
<dbReference type="KEGG" id="aagg:ETAA8_63700"/>
<evidence type="ECO:0000313" key="1">
    <source>
        <dbReference type="EMBL" id="QDU31217.1"/>
    </source>
</evidence>
<dbReference type="EMBL" id="CP036274">
    <property type="protein sequence ID" value="QDU31217.1"/>
    <property type="molecule type" value="Genomic_DNA"/>
</dbReference>
<keyword evidence="2" id="KW-1185">Reference proteome</keyword>
<sequence>MQSSETILSAIPALSDKERLVVVLVQLPEGSRLELRQQSYGEGVGWFTQSTVQLEPGQVAQLKNSLGHATSGSPAARLPKSFNQLKSPAWQPRLVQADSA</sequence>
<protein>
    <submittedName>
        <fullName evidence="1">Uncharacterized protein</fullName>
    </submittedName>
</protein>
<name>A0A517YLW6_9BACT</name>
<evidence type="ECO:0000313" key="2">
    <source>
        <dbReference type="Proteomes" id="UP000315017"/>
    </source>
</evidence>
<proteinExistence type="predicted"/>
<dbReference type="RefSeq" id="WP_145097976.1">
    <property type="nucleotide sequence ID" value="NZ_CP036274.1"/>
</dbReference>
<reference evidence="1 2" key="1">
    <citation type="submission" date="2019-02" db="EMBL/GenBank/DDBJ databases">
        <title>Deep-cultivation of Planctomycetes and their phenomic and genomic characterization uncovers novel biology.</title>
        <authorList>
            <person name="Wiegand S."/>
            <person name="Jogler M."/>
            <person name="Boedeker C."/>
            <person name="Pinto D."/>
            <person name="Vollmers J."/>
            <person name="Rivas-Marin E."/>
            <person name="Kohn T."/>
            <person name="Peeters S.H."/>
            <person name="Heuer A."/>
            <person name="Rast P."/>
            <person name="Oberbeckmann S."/>
            <person name="Bunk B."/>
            <person name="Jeske O."/>
            <person name="Meyerdierks A."/>
            <person name="Storesund J.E."/>
            <person name="Kallscheuer N."/>
            <person name="Luecker S."/>
            <person name="Lage O.M."/>
            <person name="Pohl T."/>
            <person name="Merkel B.J."/>
            <person name="Hornburger P."/>
            <person name="Mueller R.-W."/>
            <person name="Bruemmer F."/>
            <person name="Labrenz M."/>
            <person name="Spormann A.M."/>
            <person name="Op den Camp H."/>
            <person name="Overmann J."/>
            <person name="Amann R."/>
            <person name="Jetten M.S.M."/>
            <person name="Mascher T."/>
            <person name="Medema M.H."/>
            <person name="Devos D.P."/>
            <person name="Kaster A.-K."/>
            <person name="Ovreas L."/>
            <person name="Rohde M."/>
            <person name="Galperin M.Y."/>
            <person name="Jogler C."/>
        </authorList>
    </citation>
    <scope>NUCLEOTIDE SEQUENCE [LARGE SCALE GENOMIC DNA]</scope>
    <source>
        <strain evidence="1 2">ETA_A8</strain>
    </source>
</reference>
<dbReference type="AlphaFoldDB" id="A0A517YLW6"/>
<gene>
    <name evidence="1" type="ORF">ETAA8_63700</name>
</gene>